<evidence type="ECO:0000256" key="1">
    <source>
        <dbReference type="SAM" id="SignalP"/>
    </source>
</evidence>
<dbReference type="EMBL" id="JAWSTH010000077">
    <property type="protein sequence ID" value="MDW5597180.1"/>
    <property type="molecule type" value="Genomic_DNA"/>
</dbReference>
<reference evidence="4" key="1">
    <citation type="submission" date="2023-07" db="EMBL/GenBank/DDBJ databases">
        <title>Conexibacter stalactiti sp. nov., isolated from stalactites in a lava cave and emended description of the genus Conexibacter.</title>
        <authorList>
            <person name="Lee S.D."/>
        </authorList>
    </citation>
    <scope>NUCLEOTIDE SEQUENCE [LARGE SCALE GENOMIC DNA]</scope>
    <source>
        <strain evidence="4">KCTC 39840</strain>
    </source>
</reference>
<feature type="chain" id="PRO_5046746971" evidence="1">
    <location>
        <begin position="23"/>
        <end position="406"/>
    </location>
</feature>
<gene>
    <name evidence="3" type="ORF">R7226_22730</name>
</gene>
<feature type="domain" description="Phage tail collar" evidence="2">
    <location>
        <begin position="188"/>
        <end position="235"/>
    </location>
</feature>
<dbReference type="InterPro" id="IPR037053">
    <property type="entry name" value="Phage_tail_collar_dom_sf"/>
</dbReference>
<name>A0ABU4HVD9_9ACTN</name>
<evidence type="ECO:0000259" key="2">
    <source>
        <dbReference type="Pfam" id="PF07484"/>
    </source>
</evidence>
<evidence type="ECO:0000313" key="4">
    <source>
        <dbReference type="Proteomes" id="UP001284601"/>
    </source>
</evidence>
<keyword evidence="4" id="KW-1185">Reference proteome</keyword>
<dbReference type="RefSeq" id="WP_318599645.1">
    <property type="nucleotide sequence ID" value="NZ_JAWSTH010000077.1"/>
</dbReference>
<protein>
    <submittedName>
        <fullName evidence="3">Phage tail protein</fullName>
    </submittedName>
</protein>
<comment type="caution">
    <text evidence="3">The sequence shown here is derived from an EMBL/GenBank/DDBJ whole genome shotgun (WGS) entry which is preliminary data.</text>
</comment>
<evidence type="ECO:0000313" key="3">
    <source>
        <dbReference type="EMBL" id="MDW5597180.1"/>
    </source>
</evidence>
<proteinExistence type="predicted"/>
<dbReference type="Proteomes" id="UP001284601">
    <property type="component" value="Unassembled WGS sequence"/>
</dbReference>
<organism evidence="3 4">
    <name type="scientific">Conexibacter stalactiti</name>
    <dbReference type="NCBI Taxonomy" id="1940611"/>
    <lineage>
        <taxon>Bacteria</taxon>
        <taxon>Bacillati</taxon>
        <taxon>Actinomycetota</taxon>
        <taxon>Thermoleophilia</taxon>
        <taxon>Solirubrobacterales</taxon>
        <taxon>Conexibacteraceae</taxon>
        <taxon>Conexibacter</taxon>
    </lineage>
</organism>
<dbReference type="Pfam" id="PF07484">
    <property type="entry name" value="Collar"/>
    <property type="match status" value="2"/>
</dbReference>
<feature type="domain" description="Phage tail collar" evidence="2">
    <location>
        <begin position="332"/>
        <end position="381"/>
    </location>
</feature>
<keyword evidence="1" id="KW-0732">Signal</keyword>
<sequence length="406" mass="41675">MRRALPFLLFALVAVVMTSATAAAAPAPRPAGLPPAEPLLFVVQAEGGALEPLGGGSYALTLRGVPSRAVWFSDRPARDTGAVPLRQLTGAYWRGLGFAADPPNAVVTLSGGRRGADTVALELTRPRYDARRATVRFRARLLRELTPGLAHHAARLDRRLPRRFGAASLFIDDGSVAGPASCDALAEVDLYPASIRPAFSLPAAGQIVAIRGREALFSLIGAGFGGTVPTSFGIPGVTAPAGLAYRLCATGALFPVPRDFAGGDPASYPTNCTKGTVVLKAQQAVPAGWTPADGSVPGGLAITAPPGLRYDLCSGGPAWAEGTQSSPQCTLGQVKLFVTAGLPSTWTPADGRTLRITDEMALFNLINTAFGGDGISTFALPAVTAPVAGTRYAVCTGGAYPSSAVS</sequence>
<dbReference type="InterPro" id="IPR011083">
    <property type="entry name" value="Phage_tail_collar_dom"/>
</dbReference>
<dbReference type="SUPFAM" id="SSF88874">
    <property type="entry name" value="Receptor-binding domain of short tail fibre protein gp12"/>
    <property type="match status" value="1"/>
</dbReference>
<dbReference type="Gene3D" id="3.90.1340.10">
    <property type="entry name" value="Phage tail collar domain"/>
    <property type="match status" value="1"/>
</dbReference>
<accession>A0ABU4HVD9</accession>
<feature type="signal peptide" evidence="1">
    <location>
        <begin position="1"/>
        <end position="22"/>
    </location>
</feature>